<dbReference type="EMBL" id="AVOT02002514">
    <property type="protein sequence ID" value="MBW0470683.1"/>
    <property type="molecule type" value="Genomic_DNA"/>
</dbReference>
<keyword evidence="9" id="KW-1185">Reference proteome</keyword>
<evidence type="ECO:0000256" key="6">
    <source>
        <dbReference type="ARBA" id="ARBA00022857"/>
    </source>
</evidence>
<dbReference type="GO" id="GO:0019674">
    <property type="term" value="P:NAD+ metabolic process"/>
    <property type="evidence" value="ECO:0007669"/>
    <property type="project" value="InterPro"/>
</dbReference>
<dbReference type="AlphaFoldDB" id="A0A9Q3BT94"/>
<keyword evidence="6" id="KW-0521">NADP</keyword>
<accession>A0A9Q3BT94</accession>
<dbReference type="InterPro" id="IPR017438">
    <property type="entry name" value="ATP-NAD_kinase_N"/>
</dbReference>
<evidence type="ECO:0000313" key="9">
    <source>
        <dbReference type="Proteomes" id="UP000765509"/>
    </source>
</evidence>
<keyword evidence="2" id="KW-0808">Transferase</keyword>
<dbReference type="Gene3D" id="2.60.200.30">
    <property type="entry name" value="Probable inorganic polyphosphate/atp-NAD kinase, domain 2"/>
    <property type="match status" value="1"/>
</dbReference>
<organism evidence="8 9">
    <name type="scientific">Austropuccinia psidii MF-1</name>
    <dbReference type="NCBI Taxonomy" id="1389203"/>
    <lineage>
        <taxon>Eukaryota</taxon>
        <taxon>Fungi</taxon>
        <taxon>Dikarya</taxon>
        <taxon>Basidiomycota</taxon>
        <taxon>Pucciniomycotina</taxon>
        <taxon>Pucciniomycetes</taxon>
        <taxon>Pucciniales</taxon>
        <taxon>Sphaerophragmiaceae</taxon>
        <taxon>Austropuccinia</taxon>
    </lineage>
</organism>
<gene>
    <name evidence="8" type="ORF">O181_010398</name>
</gene>
<evidence type="ECO:0000256" key="7">
    <source>
        <dbReference type="ARBA" id="ARBA00023027"/>
    </source>
</evidence>
<evidence type="ECO:0000256" key="2">
    <source>
        <dbReference type="ARBA" id="ARBA00022679"/>
    </source>
</evidence>
<dbReference type="SUPFAM" id="SSF111331">
    <property type="entry name" value="NAD kinase/diacylglycerol kinase-like"/>
    <property type="match status" value="1"/>
</dbReference>
<dbReference type="GO" id="GO:0005524">
    <property type="term" value="F:ATP binding"/>
    <property type="evidence" value="ECO:0007669"/>
    <property type="project" value="UniProtKB-KW"/>
</dbReference>
<proteinExistence type="inferred from homology"/>
<dbReference type="PANTHER" id="PTHR20275:SF26">
    <property type="entry name" value="NADH KINASE POS5, MITOCHONDRIAL"/>
    <property type="match status" value="1"/>
</dbReference>
<dbReference type="HAMAP" id="MF_00361">
    <property type="entry name" value="NAD_kinase"/>
    <property type="match status" value="1"/>
</dbReference>
<dbReference type="FunFam" id="2.60.200.30:FF:000009">
    <property type="entry name" value="Poly(P)/ATP NAD kinase"/>
    <property type="match status" value="1"/>
</dbReference>
<name>A0A9Q3BT94_9BASI</name>
<dbReference type="GO" id="GO:0006741">
    <property type="term" value="P:NADP+ biosynthetic process"/>
    <property type="evidence" value="ECO:0007669"/>
    <property type="project" value="InterPro"/>
</dbReference>
<evidence type="ECO:0008006" key="10">
    <source>
        <dbReference type="Google" id="ProtNLM"/>
    </source>
</evidence>
<keyword evidence="5" id="KW-0067">ATP-binding</keyword>
<keyword evidence="3" id="KW-0547">Nucleotide-binding</keyword>
<evidence type="ECO:0000256" key="1">
    <source>
        <dbReference type="ARBA" id="ARBA00010995"/>
    </source>
</evidence>
<dbReference type="Proteomes" id="UP000765509">
    <property type="component" value="Unassembled WGS sequence"/>
</dbReference>
<evidence type="ECO:0000256" key="4">
    <source>
        <dbReference type="ARBA" id="ARBA00022777"/>
    </source>
</evidence>
<comment type="caution">
    <text evidence="8">The sequence shown here is derived from an EMBL/GenBank/DDBJ whole genome shotgun (WGS) entry which is preliminary data.</text>
</comment>
<dbReference type="Pfam" id="PF01513">
    <property type="entry name" value="NAD_kinase"/>
    <property type="match status" value="1"/>
</dbReference>
<reference evidence="8" key="1">
    <citation type="submission" date="2021-03" db="EMBL/GenBank/DDBJ databases">
        <title>Draft genome sequence of rust myrtle Austropuccinia psidii MF-1, a brazilian biotype.</title>
        <authorList>
            <person name="Quecine M.C."/>
            <person name="Pachon D.M.R."/>
            <person name="Bonatelli M.L."/>
            <person name="Correr F.H."/>
            <person name="Franceschini L.M."/>
            <person name="Leite T.F."/>
            <person name="Margarido G.R.A."/>
            <person name="Almeida C.A."/>
            <person name="Ferrarezi J.A."/>
            <person name="Labate C.A."/>
        </authorList>
    </citation>
    <scope>NUCLEOTIDE SEQUENCE</scope>
    <source>
        <strain evidence="8">MF-1</strain>
    </source>
</reference>
<dbReference type="GO" id="GO:0003951">
    <property type="term" value="F:NAD+ kinase activity"/>
    <property type="evidence" value="ECO:0007669"/>
    <property type="project" value="InterPro"/>
</dbReference>
<evidence type="ECO:0000256" key="5">
    <source>
        <dbReference type="ARBA" id="ARBA00022840"/>
    </source>
</evidence>
<dbReference type="PANTHER" id="PTHR20275">
    <property type="entry name" value="NAD KINASE"/>
    <property type="match status" value="1"/>
</dbReference>
<evidence type="ECO:0000256" key="3">
    <source>
        <dbReference type="ARBA" id="ARBA00022741"/>
    </source>
</evidence>
<comment type="similarity">
    <text evidence="1">Belongs to the NAD kinase family.</text>
</comment>
<sequence>MKILGLDQNLGFNKKFKKVLLIKKPNHQNSNLALKSILEFFSNQIPKTISPILEDDLINLKSKLDIDLVIALGGDGTILHISHLFKNIPCPPILGFNFGTIGFLLPFPPIDYCNVIIKVLSGQINTEKRMRLNCSLLTNQNQPHSNSLLQLGAINEIHLHRSKCPHPIAINISIQEKLLTQALTDGLIIATPTGSTAYSCSAGGPILYPNMQNIVMTPICPQSLSFRPVVLPSDLKIKLTLDPSSRSTAELAIDGIPIKTIHPNQSIEIYRSNHPIQLFSPCSESSVNDSWINDLNLMLNFNKTYQPKLSNPPKT</sequence>
<dbReference type="InterPro" id="IPR016064">
    <property type="entry name" value="NAD/diacylglycerol_kinase_sf"/>
</dbReference>
<keyword evidence="4" id="KW-0418">Kinase</keyword>
<keyword evidence="7" id="KW-0520">NAD</keyword>
<dbReference type="Pfam" id="PF20143">
    <property type="entry name" value="NAD_kinase_C"/>
    <property type="match status" value="1"/>
</dbReference>
<dbReference type="OrthoDB" id="24581at2759"/>
<dbReference type="InterPro" id="IPR017437">
    <property type="entry name" value="ATP-NAD_kinase_PpnK-typ_C"/>
</dbReference>
<dbReference type="InterPro" id="IPR002504">
    <property type="entry name" value="NADK"/>
</dbReference>
<dbReference type="Gene3D" id="3.40.50.10330">
    <property type="entry name" value="Probable inorganic polyphosphate/atp-NAD kinase, domain 1"/>
    <property type="match status" value="1"/>
</dbReference>
<evidence type="ECO:0000313" key="8">
    <source>
        <dbReference type="EMBL" id="MBW0470683.1"/>
    </source>
</evidence>
<protein>
    <recommendedName>
        <fullName evidence="10">NAD(+) kinase</fullName>
    </recommendedName>
</protein>